<dbReference type="Proteomes" id="UP000008312">
    <property type="component" value="Unassembled WGS sequence"/>
</dbReference>
<dbReference type="RefSeq" id="XP_012893959.1">
    <property type="nucleotide sequence ID" value="XM_013038505.1"/>
</dbReference>
<protein>
    <submittedName>
        <fullName evidence="1">Uncharacterized protein</fullName>
    </submittedName>
</protein>
<keyword evidence="2" id="KW-1185">Reference proteome</keyword>
<evidence type="ECO:0000313" key="1">
    <source>
        <dbReference type="EMBL" id="CBK19911.2"/>
    </source>
</evidence>
<proteinExistence type="predicted"/>
<name>D8LVS2_BLAHO</name>
<reference evidence="1" key="1">
    <citation type="submission" date="2010-02" db="EMBL/GenBank/DDBJ databases">
        <title>Sequencing and annotation of the Blastocystis hominis genome.</title>
        <authorList>
            <person name="Wincker P."/>
        </authorList>
    </citation>
    <scope>NUCLEOTIDE SEQUENCE</scope>
    <source>
        <strain evidence="1">Singapore isolate B</strain>
    </source>
</reference>
<accession>D8LVS2</accession>
<dbReference type="OrthoDB" id="118763at2759"/>
<gene>
    <name evidence="1" type="ORF">GSBLH_T00000318001</name>
</gene>
<evidence type="ECO:0000313" key="2">
    <source>
        <dbReference type="Proteomes" id="UP000008312"/>
    </source>
</evidence>
<organism evidence="1">
    <name type="scientific">Blastocystis hominis</name>
    <dbReference type="NCBI Taxonomy" id="12968"/>
    <lineage>
        <taxon>Eukaryota</taxon>
        <taxon>Sar</taxon>
        <taxon>Stramenopiles</taxon>
        <taxon>Bigyra</taxon>
        <taxon>Opalozoa</taxon>
        <taxon>Opalinata</taxon>
        <taxon>Blastocystidae</taxon>
        <taxon>Blastocystis</taxon>
    </lineage>
</organism>
<dbReference type="GeneID" id="24917631"/>
<dbReference type="EMBL" id="FN668638">
    <property type="protein sequence ID" value="CBK19911.2"/>
    <property type="molecule type" value="Genomic_DNA"/>
</dbReference>
<dbReference type="AlphaFoldDB" id="D8LVS2"/>
<dbReference type="InParanoid" id="D8LVS2"/>
<sequence length="250" mass="27794">MQKSSIALSVRTRSNPLTLLAPNTGVSSGECNSSLVGPFIGFHHNSVLISALWFYGKGNIGYGANIGSNHTGRLPDQEIIPGEGVFFGLGCNIKYPCNLQNSPYSIVASGVTMLPQRMDLPFSLINRPSTHREGVSPELNEVFPGWILYGNYYMIVRNEDKFANRNKSKRNLFEMSIMRPDIIAMVVKARNALAFVPHSKRLIDLSTMSEAECASDTTIELLEEPWKECEDAGDRVYLERNVETEKEDDG</sequence>